<sequence>MQSPEPPTVACHSDFYVSLLQTGIKSRDPLIGRSIHARIIKDGLHLGVFLMNNLISFYVKTGFISHAHQVFDEMSVKTVFSWNTILSGYAKRGNMEAAHRVFDEIPERDSVSWTTMIVGYNQMGLFNNAIQMFLKMMSDKVPPTQYTFTNVLASCAAIEALDIGRKIHSFIVKFGLSVVVPVSNSLLNMYAKSSDSVTAKVVFDRMKLKNTSSWNTIISMHIQFGRLELACALFEQMRERDIVSWNSIITGYNQQGFDIEALETFSGMLKSPLNPDKFTLASVLSACANLENLKLGKQIHAHIVRTDADISGAVGNALISMYAKSGGIEIAQKIIGLTGTSSISVIAFTSLLDGYVKIGDINPAREIFDSLEDPDVVAWTAMIVGYVQNGLINDALELFRSMIREGPKPNNYTLAAVLSAISSLASLNHGKQIHASAIRSAEVSKVSVSNGLITMYSRAGSINDARQVFNQICCKMDIVSWTSMIVALAQHGLGEEALELFEKMLKFNMKPDHITYVGVLSACTHAGLVEKGKLYFNMMKNIHHIEPTLSHYACMIDLLGRAGLLDEAYDFIKSMPIEPDVVAWGSLLASCGVHKNADLAKVAAENLLLFDPNNSGAYSALANTLSACGKWEDAAKIRKSMKERAVKKDQGFSWVQIQNKVHVFGAEDGLHPQKDEIYDKISKIWKEIKKRGFTPDTNSVFHDLEQEVKEHMLKHHSEKLALAFALLNTPRFTTVRIMKNLRICNDCHSAIKYISKLEGREIIVRDATRFHHFKDGSCSCRDYW</sequence>
<evidence type="ECO:0000313" key="2">
    <source>
        <dbReference type="Proteomes" id="UP000828941"/>
    </source>
</evidence>
<dbReference type="Proteomes" id="UP000828941">
    <property type="component" value="Chromosome 10"/>
</dbReference>
<protein>
    <submittedName>
        <fullName evidence="1">Uncharacterized protein</fullName>
    </submittedName>
</protein>
<dbReference type="EMBL" id="CM039435">
    <property type="protein sequence ID" value="KAI4317823.1"/>
    <property type="molecule type" value="Genomic_DNA"/>
</dbReference>
<organism evidence="1 2">
    <name type="scientific">Bauhinia variegata</name>
    <name type="common">Purple orchid tree</name>
    <name type="synonym">Phanera variegata</name>
    <dbReference type="NCBI Taxonomy" id="167791"/>
    <lineage>
        <taxon>Eukaryota</taxon>
        <taxon>Viridiplantae</taxon>
        <taxon>Streptophyta</taxon>
        <taxon>Embryophyta</taxon>
        <taxon>Tracheophyta</taxon>
        <taxon>Spermatophyta</taxon>
        <taxon>Magnoliopsida</taxon>
        <taxon>eudicotyledons</taxon>
        <taxon>Gunneridae</taxon>
        <taxon>Pentapetalae</taxon>
        <taxon>rosids</taxon>
        <taxon>fabids</taxon>
        <taxon>Fabales</taxon>
        <taxon>Fabaceae</taxon>
        <taxon>Cercidoideae</taxon>
        <taxon>Cercideae</taxon>
        <taxon>Bauhiniinae</taxon>
        <taxon>Bauhinia</taxon>
    </lineage>
</organism>
<accession>A0ACB9M1K0</accession>
<name>A0ACB9M1K0_BAUVA</name>
<comment type="caution">
    <text evidence="1">The sequence shown here is derived from an EMBL/GenBank/DDBJ whole genome shotgun (WGS) entry which is preliminary data.</text>
</comment>
<gene>
    <name evidence="1" type="ORF">L6164_025660</name>
</gene>
<reference evidence="1 2" key="1">
    <citation type="journal article" date="2022" name="DNA Res.">
        <title>Chromosomal-level genome assembly of the orchid tree Bauhinia variegata (Leguminosae; Cercidoideae) supports the allotetraploid origin hypothesis of Bauhinia.</title>
        <authorList>
            <person name="Zhong Y."/>
            <person name="Chen Y."/>
            <person name="Zheng D."/>
            <person name="Pang J."/>
            <person name="Liu Y."/>
            <person name="Luo S."/>
            <person name="Meng S."/>
            <person name="Qian L."/>
            <person name="Wei D."/>
            <person name="Dai S."/>
            <person name="Zhou R."/>
        </authorList>
    </citation>
    <scope>NUCLEOTIDE SEQUENCE [LARGE SCALE GENOMIC DNA]</scope>
    <source>
        <strain evidence="1">BV-YZ2020</strain>
    </source>
</reference>
<evidence type="ECO:0000313" key="1">
    <source>
        <dbReference type="EMBL" id="KAI4317823.1"/>
    </source>
</evidence>
<proteinExistence type="predicted"/>
<keyword evidence="2" id="KW-1185">Reference proteome</keyword>